<keyword evidence="1" id="KW-0805">Transcription regulation</keyword>
<dbReference type="Gene3D" id="1.20.120.530">
    <property type="entry name" value="GntR ligand-binding domain-like"/>
    <property type="match status" value="1"/>
</dbReference>
<dbReference type="RefSeq" id="WP_179488984.1">
    <property type="nucleotide sequence ID" value="NZ_JACCBV010000001.1"/>
</dbReference>
<evidence type="ECO:0000313" key="6">
    <source>
        <dbReference type="Proteomes" id="UP000576969"/>
    </source>
</evidence>
<dbReference type="InterPro" id="IPR011711">
    <property type="entry name" value="GntR_C"/>
</dbReference>
<feature type="domain" description="HTH gntR-type" evidence="4">
    <location>
        <begin position="9"/>
        <end position="76"/>
    </location>
</feature>
<gene>
    <name evidence="5" type="ORF">BJ991_001584</name>
</gene>
<dbReference type="GO" id="GO:0003700">
    <property type="term" value="F:DNA-binding transcription factor activity"/>
    <property type="evidence" value="ECO:0007669"/>
    <property type="project" value="InterPro"/>
</dbReference>
<protein>
    <submittedName>
        <fullName evidence="5">DNA-binding GntR family transcriptional regulator</fullName>
    </submittedName>
</protein>
<evidence type="ECO:0000256" key="1">
    <source>
        <dbReference type="ARBA" id="ARBA00023015"/>
    </source>
</evidence>
<sequence length="222" mass="24809">MDADTNGHGRAGARIAGLVRDAILDGAYAPGARIRQEDLADRYKASRVPVREALRILESEGLITRVANAGAWVSQLNLAECEELYQVRERIEPLLLRLNVPLLAPGEIDALDELAGRMEAATGAEEFLALDRRFHLATYAAAPTIMLHETVVRLWNRTHHYRRAFVRVARSTGDASANHDHRLLVAALRRRDGDEAESIIAHHIRRTRLELARHPEIFANPS</sequence>
<dbReference type="SMART" id="SM00345">
    <property type="entry name" value="HTH_GNTR"/>
    <property type="match status" value="1"/>
</dbReference>
<dbReference type="Gene3D" id="1.10.10.10">
    <property type="entry name" value="Winged helix-like DNA-binding domain superfamily/Winged helix DNA-binding domain"/>
    <property type="match status" value="1"/>
</dbReference>
<dbReference type="InterPro" id="IPR008920">
    <property type="entry name" value="TF_FadR/GntR_C"/>
</dbReference>
<comment type="caution">
    <text evidence="5">The sequence shown here is derived from an EMBL/GenBank/DDBJ whole genome shotgun (WGS) entry which is preliminary data.</text>
</comment>
<organism evidence="5 6">
    <name type="scientific">Microbacterium immunditiarum</name>
    <dbReference type="NCBI Taxonomy" id="337480"/>
    <lineage>
        <taxon>Bacteria</taxon>
        <taxon>Bacillati</taxon>
        <taxon>Actinomycetota</taxon>
        <taxon>Actinomycetes</taxon>
        <taxon>Micrococcales</taxon>
        <taxon>Microbacteriaceae</taxon>
        <taxon>Microbacterium</taxon>
    </lineage>
</organism>
<keyword evidence="3" id="KW-0804">Transcription</keyword>
<proteinExistence type="predicted"/>
<dbReference type="PROSITE" id="PS50949">
    <property type="entry name" value="HTH_GNTR"/>
    <property type="match status" value="1"/>
</dbReference>
<evidence type="ECO:0000313" key="5">
    <source>
        <dbReference type="EMBL" id="NYE19556.1"/>
    </source>
</evidence>
<dbReference type="Pfam" id="PF07729">
    <property type="entry name" value="FCD"/>
    <property type="match status" value="1"/>
</dbReference>
<dbReference type="InterPro" id="IPR000524">
    <property type="entry name" value="Tscrpt_reg_HTH_GntR"/>
</dbReference>
<dbReference type="PANTHER" id="PTHR43537">
    <property type="entry name" value="TRANSCRIPTIONAL REGULATOR, GNTR FAMILY"/>
    <property type="match status" value="1"/>
</dbReference>
<evidence type="ECO:0000259" key="4">
    <source>
        <dbReference type="PROSITE" id="PS50949"/>
    </source>
</evidence>
<dbReference type="SUPFAM" id="SSF48008">
    <property type="entry name" value="GntR ligand-binding domain-like"/>
    <property type="match status" value="1"/>
</dbReference>
<evidence type="ECO:0000256" key="2">
    <source>
        <dbReference type="ARBA" id="ARBA00023125"/>
    </source>
</evidence>
<dbReference type="SUPFAM" id="SSF46785">
    <property type="entry name" value="Winged helix' DNA-binding domain"/>
    <property type="match status" value="1"/>
</dbReference>
<keyword evidence="6" id="KW-1185">Reference proteome</keyword>
<dbReference type="InterPro" id="IPR036390">
    <property type="entry name" value="WH_DNA-bd_sf"/>
</dbReference>
<dbReference type="PRINTS" id="PR00035">
    <property type="entry name" value="HTHGNTR"/>
</dbReference>
<accession>A0A7Y9GNH2</accession>
<keyword evidence="2 5" id="KW-0238">DNA-binding</keyword>
<dbReference type="SMART" id="SM00895">
    <property type="entry name" value="FCD"/>
    <property type="match status" value="1"/>
</dbReference>
<dbReference type="GO" id="GO:0003677">
    <property type="term" value="F:DNA binding"/>
    <property type="evidence" value="ECO:0007669"/>
    <property type="project" value="UniProtKB-KW"/>
</dbReference>
<name>A0A7Y9GNH2_9MICO</name>
<dbReference type="Proteomes" id="UP000576969">
    <property type="component" value="Unassembled WGS sequence"/>
</dbReference>
<dbReference type="Pfam" id="PF00392">
    <property type="entry name" value="GntR"/>
    <property type="match status" value="1"/>
</dbReference>
<evidence type="ECO:0000256" key="3">
    <source>
        <dbReference type="ARBA" id="ARBA00023163"/>
    </source>
</evidence>
<dbReference type="AlphaFoldDB" id="A0A7Y9GNH2"/>
<dbReference type="CDD" id="cd07377">
    <property type="entry name" value="WHTH_GntR"/>
    <property type="match status" value="1"/>
</dbReference>
<dbReference type="PANTHER" id="PTHR43537:SF41">
    <property type="entry name" value="TRANSCRIPTIONAL REGULATORY PROTEIN"/>
    <property type="match status" value="1"/>
</dbReference>
<dbReference type="EMBL" id="JACCBV010000001">
    <property type="protein sequence ID" value="NYE19556.1"/>
    <property type="molecule type" value="Genomic_DNA"/>
</dbReference>
<dbReference type="InterPro" id="IPR036388">
    <property type="entry name" value="WH-like_DNA-bd_sf"/>
</dbReference>
<reference evidence="5 6" key="1">
    <citation type="submission" date="2020-07" db="EMBL/GenBank/DDBJ databases">
        <title>Sequencing the genomes of 1000 actinobacteria strains.</title>
        <authorList>
            <person name="Klenk H.-P."/>
        </authorList>
    </citation>
    <scope>NUCLEOTIDE SEQUENCE [LARGE SCALE GENOMIC DNA]</scope>
    <source>
        <strain evidence="5 6">DSM 24662</strain>
    </source>
</reference>